<dbReference type="Proteomes" id="UP000001522">
    <property type="component" value="Chromosome"/>
</dbReference>
<organism evidence="1 2">
    <name type="scientific">Helicobacter mustelae (strain ATCC 43772 / CCUG 25715 / CIP 103759 / LMG 18044 / NCTC 12198 / R85-136P)</name>
    <name type="common">Campylobacter mustelae</name>
    <dbReference type="NCBI Taxonomy" id="679897"/>
    <lineage>
        <taxon>Bacteria</taxon>
        <taxon>Pseudomonadati</taxon>
        <taxon>Campylobacterota</taxon>
        <taxon>Epsilonproteobacteria</taxon>
        <taxon>Campylobacterales</taxon>
        <taxon>Helicobacteraceae</taxon>
        <taxon>Helicobacter</taxon>
    </lineage>
</organism>
<sequence>MCIFYVFVGFAVFLILVGLQNREIFCAREPVLCCIFEAFFIALGAKLQSCVVASW</sequence>
<proteinExistence type="predicted"/>
<dbReference type="EMBL" id="FN555004">
    <property type="protein sequence ID" value="CBG40117.1"/>
    <property type="molecule type" value="Genomic_DNA"/>
</dbReference>
<gene>
    <name evidence="1" type="ordered locus">HMU08600</name>
</gene>
<name>D3UHZ4_HELM1</name>
<protein>
    <submittedName>
        <fullName evidence="1">Uncharacterized protein</fullName>
    </submittedName>
</protein>
<reference evidence="1 2" key="1">
    <citation type="journal article" date="2010" name="BMC Genomics">
        <title>Comparative genomics and proteomics of Helicobacter mustelae, an ulcerogenic and carcinogenic gastric pathogen.</title>
        <authorList>
            <person name="O'Toole P.W."/>
            <person name="Snelling W.J."/>
            <person name="Canchaya C."/>
            <person name="Forde B.M."/>
            <person name="Hardie K.R."/>
            <person name="Josenhans C."/>
            <person name="Graham R.L.J."/>
            <person name="McMullan G."/>
            <person name="Parkhill J."/>
            <person name="Belda E."/>
            <person name="Bentley S.D."/>
        </authorList>
    </citation>
    <scope>NUCLEOTIDE SEQUENCE [LARGE SCALE GENOMIC DNA]</scope>
    <source>
        <strain evidence="2">ATCC 43772 / LMG 18044 / NCTC 12198 / 12198</strain>
    </source>
</reference>
<dbReference type="STRING" id="679897.HMU08600"/>
<evidence type="ECO:0000313" key="2">
    <source>
        <dbReference type="Proteomes" id="UP000001522"/>
    </source>
</evidence>
<dbReference type="AlphaFoldDB" id="D3UHZ4"/>
<evidence type="ECO:0000313" key="1">
    <source>
        <dbReference type="EMBL" id="CBG40117.1"/>
    </source>
</evidence>
<dbReference type="HOGENOM" id="CLU_3026041_0_0_7"/>
<keyword evidence="2" id="KW-1185">Reference proteome</keyword>
<accession>D3UHZ4</accession>
<dbReference type="KEGG" id="hms:HMU08600"/>